<proteinExistence type="predicted"/>
<dbReference type="Pfam" id="PF18962">
    <property type="entry name" value="Por_Secre_tail"/>
    <property type="match status" value="1"/>
</dbReference>
<name>A0A345UNS7_9BACT</name>
<evidence type="ECO:0000256" key="1">
    <source>
        <dbReference type="SAM" id="SignalP"/>
    </source>
</evidence>
<evidence type="ECO:0000259" key="2">
    <source>
        <dbReference type="Pfam" id="PF03372"/>
    </source>
</evidence>
<keyword evidence="5" id="KW-1185">Reference proteome</keyword>
<gene>
    <name evidence="4" type="ORF">CYPRO_2891</name>
</gene>
<feature type="domain" description="Secretion system C-terminal sorting" evidence="3">
    <location>
        <begin position="519"/>
        <end position="587"/>
    </location>
</feature>
<dbReference type="PROSITE" id="PS00430">
    <property type="entry name" value="TONB_DEPENDENT_REC_1"/>
    <property type="match status" value="1"/>
</dbReference>
<dbReference type="InterPro" id="IPR010916">
    <property type="entry name" value="TonB_box_CS"/>
</dbReference>
<dbReference type="InterPro" id="IPR036691">
    <property type="entry name" value="Endo/exonu/phosph_ase_sf"/>
</dbReference>
<dbReference type="SUPFAM" id="SSF56219">
    <property type="entry name" value="DNase I-like"/>
    <property type="match status" value="1"/>
</dbReference>
<dbReference type="KEGG" id="cprv:CYPRO_2891"/>
<keyword evidence="1" id="KW-0732">Signal</keyword>
<accession>A0A345UNS7</accession>
<feature type="chain" id="PRO_5016651113" evidence="1">
    <location>
        <begin position="24"/>
        <end position="599"/>
    </location>
</feature>
<dbReference type="EMBL" id="CP027806">
    <property type="protein sequence ID" value="AXJ02129.1"/>
    <property type="molecule type" value="Genomic_DNA"/>
</dbReference>
<dbReference type="InterPro" id="IPR005135">
    <property type="entry name" value="Endo/exonuclease/phosphatase"/>
</dbReference>
<sequence length="599" mass="65993">MKKYVYSLLFLFMFSGLLVQTQAQQTPIPIAEARQLPLGTTVTVAGWVTVTDEFRGPVFFQDETGGMAWFNGPLMRTGTFDIDIAQGDSLVVTGQLREFGNIPGIPGSGLLQIENPTPQFEVFPEGNRIVEPVSITLADLATNDFQGQLVSIDNVTVDRVGALRPNASYAMIDDFGDGTMRIQSRAPVVNTPAPEPGVTVIGIAAAASGNAQLWPRRAADTGHIFPGDDLTSEETFDIVTWNIEWFGHPENGPDDVELQFENVIEVIETVGADLYTFQEIANTATWNQLVNALEDYGGYLAQYTQTQRTAFLYRLDTITPRGFGLLSTGQNPGDWAGRLPLWMRMDVTIGNETREVWAYGVHAKAFADPTSYQQRVNASQQLKTFLDANRQDDNVIFFGDYNDRLLVSTWNNQPSPYQNFVEDPNYLPVSLSLEEGQFSSFRTGSMIDHIIVTNQLADELIEGSQRVVNITDFITDYFDTTSDHSPVAARFQFQNTTSSGDIGGYTDERPASVSLLQNYPNPFNPTTNISFELPETHQVSLVVYTLTGQRVASLLSNETLSAGRHTVAFDATGLASGMYLYSLTVGDGIMLSGTMSLVR</sequence>
<dbReference type="Proteomes" id="UP000254808">
    <property type="component" value="Chromosome"/>
</dbReference>
<feature type="signal peptide" evidence="1">
    <location>
        <begin position="1"/>
        <end position="23"/>
    </location>
</feature>
<dbReference type="GO" id="GO:0003824">
    <property type="term" value="F:catalytic activity"/>
    <property type="evidence" value="ECO:0007669"/>
    <property type="project" value="InterPro"/>
</dbReference>
<dbReference type="InterPro" id="IPR026444">
    <property type="entry name" value="Secre_tail"/>
</dbReference>
<organism evidence="4 5">
    <name type="scientific">Cyclonatronum proteinivorum</name>
    <dbReference type="NCBI Taxonomy" id="1457365"/>
    <lineage>
        <taxon>Bacteria</taxon>
        <taxon>Pseudomonadati</taxon>
        <taxon>Balneolota</taxon>
        <taxon>Balneolia</taxon>
        <taxon>Balneolales</taxon>
        <taxon>Cyclonatronaceae</taxon>
        <taxon>Cyclonatronum</taxon>
    </lineage>
</organism>
<dbReference type="Gene3D" id="2.60.40.4070">
    <property type="match status" value="1"/>
</dbReference>
<evidence type="ECO:0000259" key="3">
    <source>
        <dbReference type="Pfam" id="PF18962"/>
    </source>
</evidence>
<feature type="domain" description="Endonuclease/exonuclease/phosphatase" evidence="2">
    <location>
        <begin position="239"/>
        <end position="484"/>
    </location>
</feature>
<dbReference type="AlphaFoldDB" id="A0A345UNS7"/>
<dbReference type="RefSeq" id="WP_240644769.1">
    <property type="nucleotide sequence ID" value="NZ_CP027806.1"/>
</dbReference>
<dbReference type="Gene3D" id="3.60.10.10">
    <property type="entry name" value="Endonuclease/exonuclease/phosphatase"/>
    <property type="match status" value="1"/>
</dbReference>
<evidence type="ECO:0000313" key="5">
    <source>
        <dbReference type="Proteomes" id="UP000254808"/>
    </source>
</evidence>
<protein>
    <submittedName>
        <fullName evidence="4">Por secretion system C-terminal sorting domain-containing protein</fullName>
    </submittedName>
</protein>
<dbReference type="NCBIfam" id="TIGR04183">
    <property type="entry name" value="Por_Secre_tail"/>
    <property type="match status" value="1"/>
</dbReference>
<dbReference type="Pfam" id="PF03372">
    <property type="entry name" value="Exo_endo_phos"/>
    <property type="match status" value="1"/>
</dbReference>
<evidence type="ECO:0000313" key="4">
    <source>
        <dbReference type="EMBL" id="AXJ02129.1"/>
    </source>
</evidence>
<reference evidence="4 5" key="1">
    <citation type="submission" date="2018-03" db="EMBL/GenBank/DDBJ databases">
        <title>Phenotypic and genomic properties of Cyclonatronum proteinivorum gen. nov., sp. nov., a haloalkaliphilic bacteroidete from soda lakes possessing Na+-translocating rhodopsin.</title>
        <authorList>
            <person name="Toshchakov S.V."/>
            <person name="Korzhenkov A."/>
            <person name="Samarov N.I."/>
            <person name="Kublanov I.V."/>
            <person name="Muntyan M.S."/>
            <person name="Sorokin D.Y."/>
        </authorList>
    </citation>
    <scope>NUCLEOTIDE SEQUENCE [LARGE SCALE GENOMIC DNA]</scope>
    <source>
        <strain evidence="4 5">Omega</strain>
    </source>
</reference>